<name>A0A024P4U4_9BACI</name>
<feature type="binding site" evidence="14">
    <location>
        <position position="776"/>
    </location>
    <ligand>
        <name>Mg(2+)</name>
        <dbReference type="ChEBI" id="CHEBI:18420"/>
    </ligand>
</feature>
<keyword evidence="9" id="KW-0067">ATP-binding</keyword>
<evidence type="ECO:0000256" key="3">
    <source>
        <dbReference type="ARBA" id="ARBA00011994"/>
    </source>
</evidence>
<evidence type="ECO:0000256" key="13">
    <source>
        <dbReference type="PIRSR" id="PIRSR000853-2"/>
    </source>
</evidence>
<accession>A0A024P4U4</accession>
<evidence type="ECO:0000256" key="14">
    <source>
        <dbReference type="PIRSR" id="PIRSR000853-3"/>
    </source>
</evidence>
<dbReference type="Gene3D" id="3.30.1490.20">
    <property type="entry name" value="ATP-grasp fold, A domain"/>
    <property type="match status" value="1"/>
</dbReference>
<dbReference type="PANTHER" id="PTHR22931:SF9">
    <property type="entry name" value="PYRUVATE, PHOSPHATE DIKINASE 1, CHLOROPLASTIC"/>
    <property type="match status" value="1"/>
</dbReference>
<evidence type="ECO:0000259" key="17">
    <source>
        <dbReference type="Pfam" id="PF02896"/>
    </source>
</evidence>
<feature type="active site" description="Tele-phosphohistidine intermediate" evidence="12">
    <location>
        <position position="455"/>
    </location>
</feature>
<gene>
    <name evidence="18" type="primary">ppdK</name>
    <name evidence="18" type="ORF">BN983_02039</name>
</gene>
<dbReference type="AlphaFoldDB" id="A0A024P4U4"/>
<comment type="caution">
    <text evidence="18">The sequence shown here is derived from an EMBL/GenBank/DDBJ whole genome shotgun (WGS) entry which is preliminary data.</text>
</comment>
<dbReference type="GO" id="GO:0016301">
    <property type="term" value="F:kinase activity"/>
    <property type="evidence" value="ECO:0007669"/>
    <property type="project" value="UniProtKB-UniRule"/>
</dbReference>
<comment type="catalytic activity">
    <reaction evidence="11">
        <text>pyruvate + phosphate + ATP = phosphoenolpyruvate + AMP + diphosphate + H(+)</text>
        <dbReference type="Rhea" id="RHEA:10756"/>
        <dbReference type="ChEBI" id="CHEBI:15361"/>
        <dbReference type="ChEBI" id="CHEBI:15378"/>
        <dbReference type="ChEBI" id="CHEBI:30616"/>
        <dbReference type="ChEBI" id="CHEBI:33019"/>
        <dbReference type="ChEBI" id="CHEBI:43474"/>
        <dbReference type="ChEBI" id="CHEBI:58702"/>
        <dbReference type="ChEBI" id="CHEBI:456215"/>
        <dbReference type="EC" id="2.7.9.1"/>
    </reaction>
</comment>
<reference evidence="19" key="1">
    <citation type="submission" date="2014-03" db="EMBL/GenBank/DDBJ databases">
        <authorList>
            <person name="Urmite Genomes U."/>
        </authorList>
    </citation>
    <scope>NUCLEOTIDE SEQUENCE [LARGE SCALE GENOMIC DNA]</scope>
    <source>
        <strain evidence="19">HD-03</strain>
    </source>
</reference>
<dbReference type="InterPro" id="IPR015813">
    <property type="entry name" value="Pyrv/PenolPyrv_kinase-like_dom"/>
</dbReference>
<dbReference type="Gene3D" id="3.50.30.10">
    <property type="entry name" value="Phosphohistidine domain"/>
    <property type="match status" value="1"/>
</dbReference>
<dbReference type="SUPFAM" id="SSF52009">
    <property type="entry name" value="Phosphohistidine domain"/>
    <property type="match status" value="1"/>
</dbReference>
<dbReference type="SUPFAM" id="SSF51621">
    <property type="entry name" value="Phosphoenolpyruvate/pyruvate domain"/>
    <property type="match status" value="1"/>
</dbReference>
<feature type="active site" description="Proton donor" evidence="12">
    <location>
        <position position="839"/>
    </location>
</feature>
<evidence type="ECO:0000256" key="12">
    <source>
        <dbReference type="PIRSR" id="PIRSR000853-1"/>
    </source>
</evidence>
<feature type="binding site" evidence="13">
    <location>
        <position position="776"/>
    </location>
    <ligand>
        <name>substrate</name>
    </ligand>
</feature>
<dbReference type="Gene3D" id="1.10.189.10">
    <property type="entry name" value="Pyruvate Phosphate Dikinase, domain 2"/>
    <property type="match status" value="1"/>
</dbReference>
<keyword evidence="5" id="KW-0808">Transferase</keyword>
<evidence type="ECO:0000256" key="2">
    <source>
        <dbReference type="ARBA" id="ARBA00007837"/>
    </source>
</evidence>
<dbReference type="Pfam" id="PF01326">
    <property type="entry name" value="PPDK_N"/>
    <property type="match status" value="3"/>
</dbReference>
<dbReference type="Gene3D" id="3.30.470.20">
    <property type="entry name" value="ATP-grasp fold, B domain"/>
    <property type="match status" value="1"/>
</dbReference>
<evidence type="ECO:0000259" key="16">
    <source>
        <dbReference type="Pfam" id="PF01326"/>
    </source>
</evidence>
<dbReference type="SUPFAM" id="SSF56059">
    <property type="entry name" value="Glutathione synthetase ATP-binding domain-like"/>
    <property type="match status" value="1"/>
</dbReference>
<evidence type="ECO:0000259" key="15">
    <source>
        <dbReference type="Pfam" id="PF00391"/>
    </source>
</evidence>
<feature type="binding site" evidence="13">
    <location>
        <position position="617"/>
    </location>
    <ligand>
        <name>substrate</name>
    </ligand>
</feature>
<dbReference type="InterPro" id="IPR040442">
    <property type="entry name" value="Pyrv_kinase-like_dom_sf"/>
</dbReference>
<evidence type="ECO:0000256" key="4">
    <source>
        <dbReference type="ARBA" id="ARBA00020138"/>
    </source>
</evidence>
<feature type="domain" description="Pyruvate phosphate dikinase AMP/ATP-binding" evidence="16">
    <location>
        <begin position="20"/>
        <end position="57"/>
    </location>
</feature>
<proteinExistence type="inferred from homology"/>
<evidence type="ECO:0000256" key="10">
    <source>
        <dbReference type="ARBA" id="ARBA00022842"/>
    </source>
</evidence>
<evidence type="ECO:0000256" key="11">
    <source>
        <dbReference type="PIRNR" id="PIRNR000853"/>
    </source>
</evidence>
<evidence type="ECO:0000256" key="6">
    <source>
        <dbReference type="ARBA" id="ARBA00022723"/>
    </source>
</evidence>
<feature type="binding site" evidence="13">
    <location>
        <position position="752"/>
    </location>
    <ligand>
        <name>substrate</name>
    </ligand>
</feature>
<sequence>MDKNKNFVFMFDQPESGKKELLGGKGANLAEMTRIGLPVPYGFTITTTACNSYYEAGQAIPSEAEVQVLEALHTLEMKTGKQLGDPSNPLLVSVRSGAVHSMPGMMDTVLNLGMNDETVEGVAKLTNNPRFAYDSYRRFIQMFSDVVLDVDNFYFEQLLENTRTEKGYHSDTDFTAEEWKQVIEEFKKIVQRHAKRSFPENPKEQLFLTINAVFDSWNNQRAILYRRLHNIPSHLGTAVNIQSMVFGNMGDDSGTGVAFTRNPSTGEANLYGEYLINAQGEDVVAGIRTPQPIASLQQEMPDVYEQLSETCQLLENHYKDMQDIEFTVERGKLFILQTRTGKRTAQAAIRIAVELVRENIMDKREALTRVDPDQLNQLLHHHIDPNHKETQLANGLPASPGAATGQVVFDANEAEELSKSGKKVILVRPETTPDDIHGIVAAQATVTSRGGMTSHAAVVARGVGKACICGCESLKIHLESKQFHVGTTTVNHGDVITIDGSTGEIFLGEIPMIEPQLSDEFQLLLNWADEETKMDVRANADNPEDAAKALEFGAGGIGLCRTEHMFMDPSRIPTVQSMILSETNEERKDALDKLLPMQQQDFEGIFETMQGYPITVRLLDPPLHEFLPDKEELLVDVTKLQISNPRSKDLQEKQNLLRKVRVLEESNPMLGHRGCRLGMIHPEIYEMQAKAIFYAMSSVMKKGIKVNPEIMIPLVSHVNELKEMRQRVIHVGEQVQEETGQEFNYLIGTMIETPRAALTADQIAEEADFFSFGTNDLTQTTFGFSRDDAEGKFLQHYVEQDVLQQNPFVSLDQEGVGKLVESGVKLGRDTKPALKTGICGEHGGEKESIQFCFDLGMDYVSCSPFRVPAARLATAQATIRNEEINKLKEPQYN</sequence>
<dbReference type="InterPro" id="IPR010121">
    <property type="entry name" value="Pyruvate_phosphate_dikinase"/>
</dbReference>
<evidence type="ECO:0000256" key="5">
    <source>
        <dbReference type="ARBA" id="ARBA00022679"/>
    </source>
</evidence>
<keyword evidence="7" id="KW-0547">Nucleotide-binding</keyword>
<feature type="binding site" evidence="13">
    <location>
        <position position="773"/>
    </location>
    <ligand>
        <name>substrate</name>
    </ligand>
</feature>
<dbReference type="GO" id="GO:0046872">
    <property type="term" value="F:metal ion binding"/>
    <property type="evidence" value="ECO:0007669"/>
    <property type="project" value="UniProtKB-UniRule"/>
</dbReference>
<dbReference type="Gene3D" id="3.20.20.60">
    <property type="entry name" value="Phosphoenolpyruvate-binding domains"/>
    <property type="match status" value="1"/>
</dbReference>
<feature type="domain" description="Pyruvate phosphate dikinase AMP/ATP-binding" evidence="16">
    <location>
        <begin position="60"/>
        <end position="296"/>
    </location>
</feature>
<dbReference type="Gene3D" id="1.20.80.30">
    <property type="match status" value="1"/>
</dbReference>
<keyword evidence="18" id="KW-0670">Pyruvate</keyword>
<dbReference type="InterPro" id="IPR008279">
    <property type="entry name" value="PEP-util_enz_mobile_dom"/>
</dbReference>
<dbReference type="RefSeq" id="WP_035508158.1">
    <property type="nucleotide sequence ID" value="NZ_CCDH010000003.1"/>
</dbReference>
<evidence type="ECO:0000256" key="9">
    <source>
        <dbReference type="ARBA" id="ARBA00022840"/>
    </source>
</evidence>
<feature type="domain" description="Pyruvate phosphate dikinase AMP/ATP-binding" evidence="16">
    <location>
        <begin position="305"/>
        <end position="353"/>
    </location>
</feature>
<dbReference type="GO" id="GO:0005524">
    <property type="term" value="F:ATP binding"/>
    <property type="evidence" value="ECO:0007669"/>
    <property type="project" value="UniProtKB-UniRule"/>
</dbReference>
<dbReference type="PANTHER" id="PTHR22931">
    <property type="entry name" value="PHOSPHOENOLPYRUVATE DIKINASE-RELATED"/>
    <property type="match status" value="1"/>
</dbReference>
<keyword evidence="19" id="KW-1185">Reference proteome</keyword>
<dbReference type="InterPro" id="IPR013815">
    <property type="entry name" value="ATP_grasp_subdomain_1"/>
</dbReference>
<dbReference type="InterPro" id="IPR036637">
    <property type="entry name" value="Phosphohistidine_dom_sf"/>
</dbReference>
<dbReference type="Proteomes" id="UP000028868">
    <property type="component" value="Unassembled WGS sequence"/>
</dbReference>
<dbReference type="Pfam" id="PF00391">
    <property type="entry name" value="PEP-utilizers"/>
    <property type="match status" value="1"/>
</dbReference>
<dbReference type="PIRSF" id="PIRSF000853">
    <property type="entry name" value="PPDK"/>
    <property type="match status" value="1"/>
</dbReference>
<comment type="similarity">
    <text evidence="2 11">Belongs to the PEP-utilizing enzyme family.</text>
</comment>
<dbReference type="EMBL" id="CCDI010000002">
    <property type="protein sequence ID" value="CDQ23788.1"/>
    <property type="molecule type" value="Genomic_DNA"/>
</dbReference>
<dbReference type="InterPro" id="IPR023151">
    <property type="entry name" value="PEP_util_CS"/>
</dbReference>
<dbReference type="PROSITE" id="PS00742">
    <property type="entry name" value="PEP_ENZYMES_2"/>
    <property type="match status" value="1"/>
</dbReference>
<dbReference type="InterPro" id="IPR018274">
    <property type="entry name" value="PEP_util_AS"/>
</dbReference>
<feature type="domain" description="PEP-utilising enzyme C-terminal" evidence="17">
    <location>
        <begin position="521"/>
        <end position="877"/>
    </location>
</feature>
<dbReference type="PROSITE" id="PS00370">
    <property type="entry name" value="PEP_ENZYMES_PHOS_SITE"/>
    <property type="match status" value="1"/>
</dbReference>
<keyword evidence="6 14" id="KW-0479">Metal-binding</keyword>
<keyword evidence="8" id="KW-0418">Kinase</keyword>
<evidence type="ECO:0000256" key="8">
    <source>
        <dbReference type="ARBA" id="ARBA00022777"/>
    </source>
</evidence>
<dbReference type="NCBIfam" id="NF004531">
    <property type="entry name" value="PRK05878.1"/>
    <property type="match status" value="1"/>
</dbReference>
<dbReference type="Pfam" id="PF02896">
    <property type="entry name" value="PEP-utilizers_C"/>
    <property type="match status" value="1"/>
</dbReference>
<reference evidence="18 19" key="2">
    <citation type="submission" date="2014-05" db="EMBL/GenBank/DDBJ databases">
        <title>Draft genome sequence of Halobacillus karajensis HK-03.</title>
        <authorList>
            <person name="Khelaifia S."/>
            <person name="Croce O."/>
            <person name="Lagier J.C."/>
            <person name="Raoult D."/>
        </authorList>
    </citation>
    <scope>NUCLEOTIDE SEQUENCE [LARGE SCALE GENOMIC DNA]</scope>
    <source>
        <strain evidence="18 19">HD-03</strain>
    </source>
</reference>
<feature type="binding site" evidence="13">
    <location>
        <position position="561"/>
    </location>
    <ligand>
        <name>substrate</name>
    </ligand>
</feature>
<keyword evidence="10 14" id="KW-0460">Magnesium</keyword>
<dbReference type="GO" id="GO:0050242">
    <property type="term" value="F:pyruvate, phosphate dikinase activity"/>
    <property type="evidence" value="ECO:0007669"/>
    <property type="project" value="UniProtKB-UniRule"/>
</dbReference>
<evidence type="ECO:0000313" key="18">
    <source>
        <dbReference type="EMBL" id="CDQ23788.1"/>
    </source>
</evidence>
<dbReference type="InterPro" id="IPR000121">
    <property type="entry name" value="PEP_util_C"/>
</dbReference>
<evidence type="ECO:0000256" key="7">
    <source>
        <dbReference type="ARBA" id="ARBA00022741"/>
    </source>
</evidence>
<organism evidence="18 19">
    <name type="scientific">Halobacillus karajensis</name>
    <dbReference type="NCBI Taxonomy" id="195088"/>
    <lineage>
        <taxon>Bacteria</taxon>
        <taxon>Bacillati</taxon>
        <taxon>Bacillota</taxon>
        <taxon>Bacilli</taxon>
        <taxon>Bacillales</taxon>
        <taxon>Bacillaceae</taxon>
        <taxon>Halobacillus</taxon>
    </lineage>
</organism>
<feature type="domain" description="PEP-utilising enzyme mobile" evidence="15">
    <location>
        <begin position="422"/>
        <end position="503"/>
    </location>
</feature>
<evidence type="ECO:0000313" key="19">
    <source>
        <dbReference type="Proteomes" id="UP000028868"/>
    </source>
</evidence>
<dbReference type="EC" id="2.7.9.1" evidence="3 11"/>
<feature type="binding site" evidence="14">
    <location>
        <position position="752"/>
    </location>
    <ligand>
        <name>Mg(2+)</name>
        <dbReference type="ChEBI" id="CHEBI:18420"/>
    </ligand>
</feature>
<evidence type="ECO:0000256" key="1">
    <source>
        <dbReference type="ARBA" id="ARBA00001946"/>
    </source>
</evidence>
<feature type="binding site" evidence="13">
    <location>
        <position position="774"/>
    </location>
    <ligand>
        <name>substrate</name>
    </ligand>
</feature>
<protein>
    <recommendedName>
        <fullName evidence="4 11">Pyruvate, phosphate dikinase</fullName>
        <ecNumber evidence="3 11">2.7.9.1</ecNumber>
    </recommendedName>
</protein>
<feature type="binding site" evidence="13">
    <location>
        <position position="775"/>
    </location>
    <ligand>
        <name>substrate</name>
    </ligand>
</feature>
<dbReference type="InterPro" id="IPR002192">
    <property type="entry name" value="PPDK_AMP/ATP-bd"/>
</dbReference>
<dbReference type="NCBIfam" id="TIGR01828">
    <property type="entry name" value="pyru_phos_dikin"/>
    <property type="match status" value="1"/>
</dbReference>
<comment type="cofactor">
    <cofactor evidence="1 11 14">
        <name>Mg(2+)</name>
        <dbReference type="ChEBI" id="CHEBI:18420"/>
    </cofactor>
</comment>